<protein>
    <submittedName>
        <fullName evidence="2">Uncharacterized protein</fullName>
    </submittedName>
</protein>
<sequence length="151" mass="15470">MGRFHSADSSNGSSNNTGVAADSTRFGESSRSTTPRPLSPSATSTPRLSTPLMAPLSEEVYAVKPWAMMEAAAVATSARSTASFPLSGTTSAADALAADQMRIPPACVELPGPQSLFIRGTAASGCDSHSIGLLQRSVLAEQLAASLSRSQ</sequence>
<evidence type="ECO:0000313" key="2">
    <source>
        <dbReference type="EMBL" id="KPA81071.1"/>
    </source>
</evidence>
<dbReference type="VEuPathDB" id="TriTrypDB:LpyrH10_07_2390"/>
<gene>
    <name evidence="2" type="ORF">ABB37_04432</name>
</gene>
<dbReference type="AlphaFoldDB" id="A0A0N0VFI4"/>
<accession>A0A0N0VFI4</accession>
<dbReference type="EMBL" id="LGTL01000007">
    <property type="protein sequence ID" value="KPA81071.1"/>
    <property type="molecule type" value="Genomic_DNA"/>
</dbReference>
<reference evidence="2 3" key="1">
    <citation type="submission" date="2015-07" db="EMBL/GenBank/DDBJ databases">
        <title>High-quality genome of monoxenous trypanosomatid Leptomonas pyrrhocoris.</title>
        <authorList>
            <person name="Flegontov P."/>
            <person name="Butenko A."/>
            <person name="Firsov S."/>
            <person name="Vlcek C."/>
            <person name="Logacheva M.D."/>
            <person name="Field M."/>
            <person name="Filatov D."/>
            <person name="Flegontova O."/>
            <person name="Gerasimov E."/>
            <person name="Jackson A.P."/>
            <person name="Kelly S."/>
            <person name="Opperdoes F."/>
            <person name="O'Reilly A."/>
            <person name="Votypka J."/>
            <person name="Yurchenko V."/>
            <person name="Lukes J."/>
        </authorList>
    </citation>
    <scope>NUCLEOTIDE SEQUENCE [LARGE SCALE GENOMIC DNA]</scope>
    <source>
        <strain evidence="2">H10</strain>
    </source>
</reference>
<evidence type="ECO:0000256" key="1">
    <source>
        <dbReference type="SAM" id="MobiDB-lite"/>
    </source>
</evidence>
<keyword evidence="3" id="KW-1185">Reference proteome</keyword>
<evidence type="ECO:0000313" key="3">
    <source>
        <dbReference type="Proteomes" id="UP000037923"/>
    </source>
</evidence>
<feature type="compositionally biased region" description="Polar residues" evidence="1">
    <location>
        <begin position="7"/>
        <end position="18"/>
    </location>
</feature>
<comment type="caution">
    <text evidence="2">The sequence shown here is derived from an EMBL/GenBank/DDBJ whole genome shotgun (WGS) entry which is preliminary data.</text>
</comment>
<dbReference type="Proteomes" id="UP000037923">
    <property type="component" value="Unassembled WGS sequence"/>
</dbReference>
<feature type="region of interest" description="Disordered" evidence="1">
    <location>
        <begin position="1"/>
        <end position="51"/>
    </location>
</feature>
<dbReference type="OrthoDB" id="266245at2759"/>
<proteinExistence type="predicted"/>
<organism evidence="2 3">
    <name type="scientific">Leptomonas pyrrhocoris</name>
    <name type="common">Firebug parasite</name>
    <dbReference type="NCBI Taxonomy" id="157538"/>
    <lineage>
        <taxon>Eukaryota</taxon>
        <taxon>Discoba</taxon>
        <taxon>Euglenozoa</taxon>
        <taxon>Kinetoplastea</taxon>
        <taxon>Metakinetoplastina</taxon>
        <taxon>Trypanosomatida</taxon>
        <taxon>Trypanosomatidae</taxon>
        <taxon>Leishmaniinae</taxon>
        <taxon>Leptomonas</taxon>
    </lineage>
</organism>
<dbReference type="GeneID" id="26904723"/>
<dbReference type="RefSeq" id="XP_015659510.1">
    <property type="nucleotide sequence ID" value="XM_015802109.1"/>
</dbReference>
<name>A0A0N0VFI4_LEPPY</name>
<feature type="compositionally biased region" description="Low complexity" evidence="1">
    <location>
        <begin position="29"/>
        <end position="51"/>
    </location>
</feature>